<comment type="caution">
    <text evidence="2">The sequence shown here is derived from an EMBL/GenBank/DDBJ whole genome shotgun (WGS) entry which is preliminary data.</text>
</comment>
<evidence type="ECO:0000313" key="2">
    <source>
        <dbReference type="EMBL" id="KAJ4386610.1"/>
    </source>
</evidence>
<dbReference type="Proteomes" id="UP001140453">
    <property type="component" value="Unassembled WGS sequence"/>
</dbReference>
<evidence type="ECO:0000256" key="1">
    <source>
        <dbReference type="SAM" id="MobiDB-lite"/>
    </source>
</evidence>
<evidence type="ECO:0000313" key="3">
    <source>
        <dbReference type="Proteomes" id="UP001140453"/>
    </source>
</evidence>
<organism evidence="2 3">
    <name type="scientific">Gnomoniopsis smithogilvyi</name>
    <dbReference type="NCBI Taxonomy" id="1191159"/>
    <lineage>
        <taxon>Eukaryota</taxon>
        <taxon>Fungi</taxon>
        <taxon>Dikarya</taxon>
        <taxon>Ascomycota</taxon>
        <taxon>Pezizomycotina</taxon>
        <taxon>Sordariomycetes</taxon>
        <taxon>Sordariomycetidae</taxon>
        <taxon>Diaporthales</taxon>
        <taxon>Gnomoniaceae</taxon>
        <taxon>Gnomoniopsis</taxon>
    </lineage>
</organism>
<accession>A0A9W8YJR9</accession>
<feature type="compositionally biased region" description="Basic and acidic residues" evidence="1">
    <location>
        <begin position="138"/>
        <end position="147"/>
    </location>
</feature>
<protein>
    <submittedName>
        <fullName evidence="2">Uncharacterized protein</fullName>
    </submittedName>
</protein>
<dbReference type="EMBL" id="JAPEVB010000006">
    <property type="protein sequence ID" value="KAJ4386610.1"/>
    <property type="molecule type" value="Genomic_DNA"/>
</dbReference>
<sequence length="147" mass="16882">METQCLQFVPELLQHKKLNLSKKHPAFTRQFAPTFQRCPDSQQPLHYVPSLTLVDLIRTNSYWCPYMDCELNGNVHHALFNIQVDAATQNESFTQIGFSFLPFNVYNFSEEEDELCEMALTESEAEENEPCELALSDDGNRGDVSRS</sequence>
<name>A0A9W8YJR9_9PEZI</name>
<keyword evidence="3" id="KW-1185">Reference proteome</keyword>
<reference evidence="2" key="1">
    <citation type="submission" date="2022-10" db="EMBL/GenBank/DDBJ databases">
        <title>Tapping the CABI collections for fungal endophytes: first genome assemblies for Collariella, Neodidymelliopsis, Ascochyta clinopodiicola, Didymella pomorum, Didymosphaeria variabile, Neocosmospora piperis and Neocucurbitaria cava.</title>
        <authorList>
            <person name="Hill R."/>
        </authorList>
    </citation>
    <scope>NUCLEOTIDE SEQUENCE</scope>
    <source>
        <strain evidence="2">IMI 355082</strain>
    </source>
</reference>
<proteinExistence type="predicted"/>
<feature type="region of interest" description="Disordered" evidence="1">
    <location>
        <begin position="122"/>
        <end position="147"/>
    </location>
</feature>
<dbReference type="AlphaFoldDB" id="A0A9W8YJR9"/>
<gene>
    <name evidence="2" type="ORF">N0V93_009508</name>
</gene>